<comment type="subcellular location">
    <subcellularLocation>
        <location evidence="1">Nucleus</location>
    </subcellularLocation>
</comment>
<evidence type="ECO:0000256" key="2">
    <source>
        <dbReference type="ARBA" id="ARBA00022723"/>
    </source>
</evidence>
<dbReference type="STRING" id="158441.A0A226DUG1"/>
<dbReference type="OrthoDB" id="6077919at2759"/>
<dbReference type="Gene3D" id="3.30.160.60">
    <property type="entry name" value="Classic Zinc Finger"/>
    <property type="match status" value="5"/>
</dbReference>
<accession>A0A226DUG1</accession>
<feature type="domain" description="C2H2-type" evidence="10">
    <location>
        <begin position="206"/>
        <end position="233"/>
    </location>
</feature>
<feature type="domain" description="C2H2-type" evidence="10">
    <location>
        <begin position="354"/>
        <end position="381"/>
    </location>
</feature>
<dbReference type="SMART" id="SM00355">
    <property type="entry name" value="ZnF_C2H2"/>
    <property type="match status" value="10"/>
</dbReference>
<keyword evidence="5" id="KW-0862">Zinc</keyword>
<feature type="domain" description="C2H2-type" evidence="10">
    <location>
        <begin position="414"/>
        <end position="442"/>
    </location>
</feature>
<evidence type="ECO:0000256" key="1">
    <source>
        <dbReference type="ARBA" id="ARBA00004123"/>
    </source>
</evidence>
<sequence>MATGRNSSFGYIFIAGQVDGQQRQNPIYRDPLRFLGCFFLVFKEPVKRSPLSLNVMFIVSLQILASHYEYFFTARLIIPPHFKELSTLKEFIDEGFVLLYEEDVDYGVVREEYLILEDLKIQGIPSEIFNNSFQPVRQVGTINDLLKFISPDLEHRKNVYYGSVNYQEMFRIGTILHLIKHIIFLGKYLSPQTPPIHMDLKPGKKWDCSKCSETFKTKNGLTRHMITHDPDAKVKCEVCGKVSKNRRALNLHKWRLHTQRNRPSCDTCHRVFFDSNTLRLHINMVHSTRERPRFPCTFPSCGKTFLNKGHVVRHVQTDHAENPIQFPCTLCGKDFKRRHDLDNHIATHTTEKTHNCATCGRSFARRRDMKSHENTHLERSARTVFECHLCTQAFLNKRDLHPHIRVVHENQRNYPCESCDTRFSYLIDLKRHVEAKHAPNREQIHSCDKCKYRSHSRYYLAAHARRHKPARHACYFCGEKSITFQDLVQHSSRNHTL</sequence>
<dbReference type="FunFam" id="3.30.160.60:FF:000100">
    <property type="entry name" value="Zinc finger 45-like"/>
    <property type="match status" value="1"/>
</dbReference>
<evidence type="ECO:0000256" key="6">
    <source>
        <dbReference type="ARBA" id="ARBA00023015"/>
    </source>
</evidence>
<evidence type="ECO:0000256" key="7">
    <source>
        <dbReference type="ARBA" id="ARBA00023163"/>
    </source>
</evidence>
<comment type="caution">
    <text evidence="11">The sequence shown here is derived from an EMBL/GenBank/DDBJ whole genome shotgun (WGS) entry which is preliminary data.</text>
</comment>
<feature type="domain" description="C2H2-type" evidence="10">
    <location>
        <begin position="294"/>
        <end position="323"/>
    </location>
</feature>
<feature type="domain" description="C2H2-type" evidence="10">
    <location>
        <begin position="263"/>
        <end position="291"/>
    </location>
</feature>
<evidence type="ECO:0000259" key="10">
    <source>
        <dbReference type="PROSITE" id="PS50157"/>
    </source>
</evidence>
<keyword evidence="3" id="KW-0677">Repeat</keyword>
<evidence type="ECO:0000256" key="8">
    <source>
        <dbReference type="ARBA" id="ARBA00023242"/>
    </source>
</evidence>
<dbReference type="GO" id="GO:0008270">
    <property type="term" value="F:zinc ion binding"/>
    <property type="evidence" value="ECO:0007669"/>
    <property type="project" value="UniProtKB-KW"/>
</dbReference>
<feature type="domain" description="C2H2-type" evidence="10">
    <location>
        <begin position="385"/>
        <end position="413"/>
    </location>
</feature>
<feature type="domain" description="C2H2-type" evidence="10">
    <location>
        <begin position="326"/>
        <end position="353"/>
    </location>
</feature>
<keyword evidence="2" id="KW-0479">Metal-binding</keyword>
<keyword evidence="4 9" id="KW-0863">Zinc-finger</keyword>
<dbReference type="InterPro" id="IPR013087">
    <property type="entry name" value="Znf_C2H2_type"/>
</dbReference>
<evidence type="ECO:0000256" key="9">
    <source>
        <dbReference type="PROSITE-ProRule" id="PRU00042"/>
    </source>
</evidence>
<keyword evidence="6" id="KW-0805">Transcription regulation</keyword>
<evidence type="ECO:0000256" key="5">
    <source>
        <dbReference type="ARBA" id="ARBA00022833"/>
    </source>
</evidence>
<dbReference type="PANTHER" id="PTHR47772:SF11">
    <property type="entry name" value="C2H2-TYPE DOMAIN-CONTAINING PROTEIN"/>
    <property type="match status" value="1"/>
</dbReference>
<dbReference type="EMBL" id="LNIX01000011">
    <property type="protein sequence ID" value="OXA48873.1"/>
    <property type="molecule type" value="Genomic_DNA"/>
</dbReference>
<dbReference type="InterPro" id="IPR050636">
    <property type="entry name" value="C2H2-ZF_domain-containing"/>
</dbReference>
<evidence type="ECO:0000313" key="12">
    <source>
        <dbReference type="Proteomes" id="UP000198287"/>
    </source>
</evidence>
<dbReference type="AlphaFoldDB" id="A0A226DUG1"/>
<feature type="domain" description="C2H2-type" evidence="10">
    <location>
        <begin position="234"/>
        <end position="262"/>
    </location>
</feature>
<keyword evidence="12" id="KW-1185">Reference proteome</keyword>
<name>A0A226DUG1_FOLCA</name>
<dbReference type="SUPFAM" id="SSF57667">
    <property type="entry name" value="beta-beta-alpha zinc fingers"/>
    <property type="match status" value="5"/>
</dbReference>
<dbReference type="InterPro" id="IPR036236">
    <property type="entry name" value="Znf_C2H2_sf"/>
</dbReference>
<dbReference type="PANTHER" id="PTHR47772">
    <property type="entry name" value="ZINC FINGER PROTEIN 200"/>
    <property type="match status" value="1"/>
</dbReference>
<dbReference type="FunFam" id="3.30.160.60:FF:000145">
    <property type="entry name" value="Zinc finger protein 574"/>
    <property type="match status" value="1"/>
</dbReference>
<evidence type="ECO:0000256" key="3">
    <source>
        <dbReference type="ARBA" id="ARBA00022737"/>
    </source>
</evidence>
<protein>
    <submittedName>
        <fullName evidence="11">Zinc finger protein 2</fullName>
    </submittedName>
</protein>
<evidence type="ECO:0000256" key="4">
    <source>
        <dbReference type="ARBA" id="ARBA00022771"/>
    </source>
</evidence>
<dbReference type="Pfam" id="PF00096">
    <property type="entry name" value="zf-C2H2"/>
    <property type="match status" value="4"/>
</dbReference>
<gene>
    <name evidence="11" type="ORF">Fcan01_16807</name>
</gene>
<proteinExistence type="predicted"/>
<keyword evidence="8" id="KW-0539">Nucleus</keyword>
<reference evidence="11 12" key="1">
    <citation type="submission" date="2015-12" db="EMBL/GenBank/DDBJ databases">
        <title>The genome of Folsomia candida.</title>
        <authorList>
            <person name="Faddeeva A."/>
            <person name="Derks M.F."/>
            <person name="Anvar Y."/>
            <person name="Smit S."/>
            <person name="Van Straalen N."/>
            <person name="Roelofs D."/>
        </authorList>
    </citation>
    <scope>NUCLEOTIDE SEQUENCE [LARGE SCALE GENOMIC DNA]</scope>
    <source>
        <strain evidence="11 12">VU population</strain>
        <tissue evidence="11">Whole body</tissue>
    </source>
</reference>
<keyword evidence="7" id="KW-0804">Transcription</keyword>
<dbReference type="Proteomes" id="UP000198287">
    <property type="component" value="Unassembled WGS sequence"/>
</dbReference>
<organism evidence="11 12">
    <name type="scientific">Folsomia candida</name>
    <name type="common">Springtail</name>
    <dbReference type="NCBI Taxonomy" id="158441"/>
    <lineage>
        <taxon>Eukaryota</taxon>
        <taxon>Metazoa</taxon>
        <taxon>Ecdysozoa</taxon>
        <taxon>Arthropoda</taxon>
        <taxon>Hexapoda</taxon>
        <taxon>Collembola</taxon>
        <taxon>Entomobryomorpha</taxon>
        <taxon>Isotomoidea</taxon>
        <taxon>Isotomidae</taxon>
        <taxon>Proisotominae</taxon>
        <taxon>Folsomia</taxon>
    </lineage>
</organism>
<evidence type="ECO:0000313" key="11">
    <source>
        <dbReference type="EMBL" id="OXA48873.1"/>
    </source>
</evidence>
<dbReference type="PROSITE" id="PS50157">
    <property type="entry name" value="ZINC_FINGER_C2H2_2"/>
    <property type="match status" value="8"/>
</dbReference>
<dbReference type="PROSITE" id="PS00028">
    <property type="entry name" value="ZINC_FINGER_C2H2_1"/>
    <property type="match status" value="7"/>
</dbReference>
<dbReference type="GO" id="GO:0005634">
    <property type="term" value="C:nucleus"/>
    <property type="evidence" value="ECO:0007669"/>
    <property type="project" value="UniProtKB-SubCell"/>
</dbReference>